<feature type="compositionally biased region" description="Acidic residues" evidence="6">
    <location>
        <begin position="97"/>
        <end position="110"/>
    </location>
</feature>
<evidence type="ECO:0000256" key="3">
    <source>
        <dbReference type="ARBA" id="ARBA00009488"/>
    </source>
</evidence>
<evidence type="ECO:0000256" key="5">
    <source>
        <dbReference type="ARBA" id="ARBA00023242"/>
    </source>
</evidence>
<dbReference type="Pfam" id="PF07084">
    <property type="entry name" value="Spot_14"/>
    <property type="match status" value="1"/>
</dbReference>
<dbReference type="InterPro" id="IPR009786">
    <property type="entry name" value="Spot_14"/>
</dbReference>
<dbReference type="AlphaFoldDB" id="A0AAE0XZ90"/>
<dbReference type="Gene3D" id="6.10.140.1610">
    <property type="match status" value="1"/>
</dbReference>
<dbReference type="GO" id="GO:0005829">
    <property type="term" value="C:cytosol"/>
    <property type="evidence" value="ECO:0007669"/>
    <property type="project" value="TreeGrafter"/>
</dbReference>
<sequence>MSGLNNNSRRSSLAIDGQQSLLNAIKNFVQAVDSMDETVMIPCRLRDIPVESVSPAVPEVNNNKAVISTHQLNGDLYSFYVMLHAIRKEITVGPNLNDEESNEDSDDSTNENDPSNENARKTAAAFRFHLRGLFGILHQMTETAKVLSSRYEREVSSTQSGISSVSSFSLTGMTRPLASRAGPGKAFAQVIPTVCPSFTGCFARIRTQHA</sequence>
<name>A0AAE0XZ90_9GAST</name>
<comment type="similarity">
    <text evidence="3">Belongs to the SPOT14 family.</text>
</comment>
<evidence type="ECO:0000313" key="8">
    <source>
        <dbReference type="Proteomes" id="UP001283361"/>
    </source>
</evidence>
<comment type="caution">
    <text evidence="7">The sequence shown here is derived from an EMBL/GenBank/DDBJ whole genome shotgun (WGS) entry which is preliminary data.</text>
</comment>
<evidence type="ECO:0000313" key="7">
    <source>
        <dbReference type="EMBL" id="KAK3727282.1"/>
    </source>
</evidence>
<keyword evidence="4" id="KW-0963">Cytoplasm</keyword>
<reference evidence="7" key="1">
    <citation type="journal article" date="2023" name="G3 (Bethesda)">
        <title>A reference genome for the long-term kleptoplast-retaining sea slug Elysia crispata morphotype clarki.</title>
        <authorList>
            <person name="Eastman K.E."/>
            <person name="Pendleton A.L."/>
            <person name="Shaikh M.A."/>
            <person name="Suttiyut T."/>
            <person name="Ogas R."/>
            <person name="Tomko P."/>
            <person name="Gavelis G."/>
            <person name="Widhalm J.R."/>
            <person name="Wisecaver J.H."/>
        </authorList>
    </citation>
    <scope>NUCLEOTIDE SEQUENCE</scope>
    <source>
        <strain evidence="7">ECLA1</strain>
    </source>
</reference>
<keyword evidence="8" id="KW-1185">Reference proteome</keyword>
<feature type="region of interest" description="Disordered" evidence="6">
    <location>
        <begin position="94"/>
        <end position="118"/>
    </location>
</feature>
<evidence type="ECO:0008006" key="9">
    <source>
        <dbReference type="Google" id="ProtNLM"/>
    </source>
</evidence>
<protein>
    <recommendedName>
        <fullName evidence="9">Mid1-interacting protein</fullName>
    </recommendedName>
</protein>
<accession>A0AAE0XZ90</accession>
<evidence type="ECO:0000256" key="2">
    <source>
        <dbReference type="ARBA" id="ARBA00004496"/>
    </source>
</evidence>
<evidence type="ECO:0000256" key="6">
    <source>
        <dbReference type="SAM" id="MobiDB-lite"/>
    </source>
</evidence>
<dbReference type="InterPro" id="IPR053719">
    <property type="entry name" value="Lipogen_MT_Stabilize_sf"/>
</dbReference>
<dbReference type="GO" id="GO:0005634">
    <property type="term" value="C:nucleus"/>
    <property type="evidence" value="ECO:0007669"/>
    <property type="project" value="UniProtKB-SubCell"/>
</dbReference>
<comment type="subcellular location">
    <subcellularLocation>
        <location evidence="2">Cytoplasm</location>
    </subcellularLocation>
    <subcellularLocation>
        <location evidence="1">Nucleus</location>
    </subcellularLocation>
</comment>
<dbReference type="EMBL" id="JAWDGP010007247">
    <property type="protein sequence ID" value="KAK3727282.1"/>
    <property type="molecule type" value="Genomic_DNA"/>
</dbReference>
<evidence type="ECO:0000256" key="1">
    <source>
        <dbReference type="ARBA" id="ARBA00004123"/>
    </source>
</evidence>
<dbReference type="PANTHER" id="PTHR14315">
    <property type="entry name" value="SPOT14 FAMILY MEMBER"/>
    <property type="match status" value="1"/>
</dbReference>
<evidence type="ECO:0000256" key="4">
    <source>
        <dbReference type="ARBA" id="ARBA00022490"/>
    </source>
</evidence>
<keyword evidence="5" id="KW-0539">Nucleus</keyword>
<proteinExistence type="inferred from homology"/>
<dbReference type="PANTHER" id="PTHR14315:SF17">
    <property type="entry name" value="MIP21584P"/>
    <property type="match status" value="1"/>
</dbReference>
<dbReference type="Proteomes" id="UP001283361">
    <property type="component" value="Unassembled WGS sequence"/>
</dbReference>
<gene>
    <name evidence="7" type="ORF">RRG08_049906</name>
</gene>
<dbReference type="GO" id="GO:0046890">
    <property type="term" value="P:regulation of lipid biosynthetic process"/>
    <property type="evidence" value="ECO:0007669"/>
    <property type="project" value="TreeGrafter"/>
</dbReference>
<organism evidence="7 8">
    <name type="scientific">Elysia crispata</name>
    <name type="common">lettuce slug</name>
    <dbReference type="NCBI Taxonomy" id="231223"/>
    <lineage>
        <taxon>Eukaryota</taxon>
        <taxon>Metazoa</taxon>
        <taxon>Spiralia</taxon>
        <taxon>Lophotrochozoa</taxon>
        <taxon>Mollusca</taxon>
        <taxon>Gastropoda</taxon>
        <taxon>Heterobranchia</taxon>
        <taxon>Euthyneura</taxon>
        <taxon>Panpulmonata</taxon>
        <taxon>Sacoglossa</taxon>
        <taxon>Placobranchoidea</taxon>
        <taxon>Plakobranchidae</taxon>
        <taxon>Elysia</taxon>
    </lineage>
</organism>